<dbReference type="EnsemblPlants" id="PGSC0003DMT400034374">
    <property type="protein sequence ID" value="PGSC0003DMT400034374"/>
    <property type="gene ID" value="PGSC0003DMG400013217"/>
</dbReference>
<keyword evidence="3" id="KW-1185">Reference proteome</keyword>
<feature type="compositionally biased region" description="Basic residues" evidence="1">
    <location>
        <begin position="48"/>
        <end position="57"/>
    </location>
</feature>
<proteinExistence type="predicted"/>
<sequence length="178" mass="18467">MHVSLRVVNAKDIRGKIIVDDTILPSSLATTPTEDGTENRAGNGKNPTKGRVRNKTKKILEQAGKSVGGGIKKVMSGKSSGKSKEEVESSETERLNSVESDSSDAESQPSSVDSPPVVAPSVGNSSTASSGIENSDTTIRTSELVDSESIKTPDEVAAGDSNEHHALGQSSSFVVVSS</sequence>
<feature type="compositionally biased region" description="Polar residues" evidence="1">
    <location>
        <begin position="168"/>
        <end position="178"/>
    </location>
</feature>
<dbReference type="PaxDb" id="4113-PGSC0003DMT400034374"/>
<dbReference type="Gramene" id="PGSC0003DMT400034374">
    <property type="protein sequence ID" value="PGSC0003DMT400034374"/>
    <property type="gene ID" value="PGSC0003DMG400013217"/>
</dbReference>
<dbReference type="Proteomes" id="UP000011115">
    <property type="component" value="Unassembled WGS sequence"/>
</dbReference>
<accession>M1B0K7</accession>
<reference evidence="2" key="2">
    <citation type="submission" date="2015-06" db="UniProtKB">
        <authorList>
            <consortium name="EnsemblPlants"/>
        </authorList>
    </citation>
    <scope>IDENTIFICATION</scope>
    <source>
        <strain evidence="2">DM1-3 516 R44</strain>
    </source>
</reference>
<feature type="compositionally biased region" description="Polar residues" evidence="1">
    <location>
        <begin position="24"/>
        <end position="34"/>
    </location>
</feature>
<evidence type="ECO:0000256" key="1">
    <source>
        <dbReference type="SAM" id="MobiDB-lite"/>
    </source>
</evidence>
<name>M1B0K7_SOLTU</name>
<organism evidence="2 3">
    <name type="scientific">Solanum tuberosum</name>
    <name type="common">Potato</name>
    <dbReference type="NCBI Taxonomy" id="4113"/>
    <lineage>
        <taxon>Eukaryota</taxon>
        <taxon>Viridiplantae</taxon>
        <taxon>Streptophyta</taxon>
        <taxon>Embryophyta</taxon>
        <taxon>Tracheophyta</taxon>
        <taxon>Spermatophyta</taxon>
        <taxon>Magnoliopsida</taxon>
        <taxon>eudicotyledons</taxon>
        <taxon>Gunneridae</taxon>
        <taxon>Pentapetalae</taxon>
        <taxon>asterids</taxon>
        <taxon>lamiids</taxon>
        <taxon>Solanales</taxon>
        <taxon>Solanaceae</taxon>
        <taxon>Solanoideae</taxon>
        <taxon>Solaneae</taxon>
        <taxon>Solanum</taxon>
    </lineage>
</organism>
<reference evidence="3" key="1">
    <citation type="journal article" date="2011" name="Nature">
        <title>Genome sequence and analysis of the tuber crop potato.</title>
        <authorList>
            <consortium name="The Potato Genome Sequencing Consortium"/>
        </authorList>
    </citation>
    <scope>NUCLEOTIDE SEQUENCE [LARGE SCALE GENOMIC DNA]</scope>
    <source>
        <strain evidence="3">cv. DM1-3 516 R44</strain>
    </source>
</reference>
<feature type="compositionally biased region" description="Polar residues" evidence="1">
    <location>
        <begin position="123"/>
        <end position="141"/>
    </location>
</feature>
<feature type="compositionally biased region" description="Basic and acidic residues" evidence="1">
    <location>
        <begin position="82"/>
        <end position="96"/>
    </location>
</feature>
<feature type="region of interest" description="Disordered" evidence="1">
    <location>
        <begin position="22"/>
        <end position="178"/>
    </location>
</feature>
<evidence type="ECO:0000313" key="3">
    <source>
        <dbReference type="Proteomes" id="UP000011115"/>
    </source>
</evidence>
<feature type="compositionally biased region" description="Low complexity" evidence="1">
    <location>
        <begin position="105"/>
        <end position="122"/>
    </location>
</feature>
<dbReference type="InParanoid" id="M1B0K7"/>
<dbReference type="eggNOG" id="KOG1012">
    <property type="taxonomic scope" value="Eukaryota"/>
</dbReference>
<dbReference type="HOGENOM" id="CLU_1513109_0_0_1"/>
<evidence type="ECO:0000313" key="2">
    <source>
        <dbReference type="EnsemblPlants" id="PGSC0003DMT400034374"/>
    </source>
</evidence>
<protein>
    <submittedName>
        <fullName evidence="2">Uncharacterized protein</fullName>
    </submittedName>
</protein>
<dbReference type="AlphaFoldDB" id="M1B0K7"/>